<dbReference type="InterPro" id="IPR002646">
    <property type="entry name" value="PolA_pol_head_dom"/>
</dbReference>
<dbReference type="InterPro" id="IPR043519">
    <property type="entry name" value="NT_sf"/>
</dbReference>
<dbReference type="RefSeq" id="WP_197163847.1">
    <property type="nucleotide sequence ID" value="NZ_JADZGI010000001.1"/>
</dbReference>
<dbReference type="GO" id="GO:0000049">
    <property type="term" value="F:tRNA binding"/>
    <property type="evidence" value="ECO:0007669"/>
    <property type="project" value="TreeGrafter"/>
</dbReference>
<evidence type="ECO:0000256" key="2">
    <source>
        <dbReference type="ARBA" id="ARBA00022679"/>
    </source>
</evidence>
<protein>
    <submittedName>
        <fullName evidence="11">CCA tRNA nucleotidyltransferase</fullName>
    </submittedName>
</protein>
<keyword evidence="8" id="KW-0694">RNA-binding</keyword>
<evidence type="ECO:0000313" key="12">
    <source>
        <dbReference type="Proteomes" id="UP000617634"/>
    </source>
</evidence>
<dbReference type="Gene3D" id="1.10.3090.10">
    <property type="entry name" value="cca-adding enzyme, domain 2"/>
    <property type="match status" value="1"/>
</dbReference>
<gene>
    <name evidence="11" type="ORF">I5E68_11510</name>
</gene>
<dbReference type="GO" id="GO:0000166">
    <property type="term" value="F:nucleotide binding"/>
    <property type="evidence" value="ECO:0007669"/>
    <property type="project" value="UniProtKB-KW"/>
</dbReference>
<dbReference type="EMBL" id="JADZGI010000001">
    <property type="protein sequence ID" value="MBH0113577.1"/>
    <property type="molecule type" value="Genomic_DNA"/>
</dbReference>
<evidence type="ECO:0000256" key="1">
    <source>
        <dbReference type="ARBA" id="ARBA00001946"/>
    </source>
</evidence>
<keyword evidence="3" id="KW-0819">tRNA processing</keyword>
<dbReference type="InterPro" id="IPR032828">
    <property type="entry name" value="PolyA_RNA-bd"/>
</dbReference>
<keyword evidence="5" id="KW-0479">Metal-binding</keyword>
<dbReference type="Gene3D" id="3.30.460.10">
    <property type="entry name" value="Beta Polymerase, domain 2"/>
    <property type="match status" value="1"/>
</dbReference>
<comment type="caution">
    <text evidence="11">The sequence shown here is derived from an EMBL/GenBank/DDBJ whole genome shotgun (WGS) entry which is preliminary data.</text>
</comment>
<keyword evidence="2 8" id="KW-0808">Transferase</keyword>
<evidence type="ECO:0000256" key="4">
    <source>
        <dbReference type="ARBA" id="ARBA00022695"/>
    </source>
</evidence>
<keyword evidence="4" id="KW-0548">Nucleotidyltransferase</keyword>
<dbReference type="GO" id="GO:0046872">
    <property type="term" value="F:metal ion binding"/>
    <property type="evidence" value="ECO:0007669"/>
    <property type="project" value="UniProtKB-KW"/>
</dbReference>
<dbReference type="SUPFAM" id="SSF81301">
    <property type="entry name" value="Nucleotidyltransferase"/>
    <property type="match status" value="1"/>
</dbReference>
<feature type="domain" description="Poly A polymerase head" evidence="9">
    <location>
        <begin position="36"/>
        <end position="158"/>
    </location>
</feature>
<evidence type="ECO:0000256" key="8">
    <source>
        <dbReference type="RuleBase" id="RU003953"/>
    </source>
</evidence>
<comment type="cofactor">
    <cofactor evidence="1">
        <name>Mg(2+)</name>
        <dbReference type="ChEBI" id="CHEBI:18420"/>
    </cofactor>
</comment>
<dbReference type="CDD" id="cd05398">
    <property type="entry name" value="NT_ClassII-CCAase"/>
    <property type="match status" value="1"/>
</dbReference>
<comment type="similarity">
    <text evidence="8">Belongs to the tRNA nucleotidyltransferase/poly(A) polymerase family.</text>
</comment>
<evidence type="ECO:0000256" key="3">
    <source>
        <dbReference type="ARBA" id="ARBA00022694"/>
    </source>
</evidence>
<evidence type="ECO:0000256" key="5">
    <source>
        <dbReference type="ARBA" id="ARBA00022723"/>
    </source>
</evidence>
<dbReference type="PANTHER" id="PTHR46173:SF1">
    <property type="entry name" value="CCA TRNA NUCLEOTIDYLTRANSFERASE 1, MITOCHONDRIAL"/>
    <property type="match status" value="1"/>
</dbReference>
<dbReference type="GO" id="GO:0016779">
    <property type="term" value="F:nucleotidyltransferase activity"/>
    <property type="evidence" value="ECO:0007669"/>
    <property type="project" value="UniProtKB-KW"/>
</dbReference>
<keyword evidence="7" id="KW-0460">Magnesium</keyword>
<accession>A0A931HCK8</accession>
<dbReference type="Proteomes" id="UP000617634">
    <property type="component" value="Unassembled WGS sequence"/>
</dbReference>
<keyword evidence="6" id="KW-0547">Nucleotide-binding</keyword>
<evidence type="ECO:0000256" key="7">
    <source>
        <dbReference type="ARBA" id="ARBA00022842"/>
    </source>
</evidence>
<evidence type="ECO:0000256" key="6">
    <source>
        <dbReference type="ARBA" id="ARBA00022741"/>
    </source>
</evidence>
<proteinExistence type="inferred from homology"/>
<dbReference type="PANTHER" id="PTHR46173">
    <property type="entry name" value="CCA TRNA NUCLEOTIDYLTRANSFERASE 1, MITOCHONDRIAL"/>
    <property type="match status" value="1"/>
</dbReference>
<reference evidence="11" key="1">
    <citation type="submission" date="2020-11" db="EMBL/GenBank/DDBJ databases">
        <title>Novosphingobium aureum sp. nov., a marine bacterium isolated from sediment of a salt flat.</title>
        <authorList>
            <person name="Yoo Y."/>
            <person name="Kim J.-J."/>
        </authorList>
    </citation>
    <scope>NUCLEOTIDE SEQUENCE</scope>
    <source>
        <strain evidence="11">YJ-S2-02</strain>
    </source>
</reference>
<organism evidence="11 12">
    <name type="scientific">Novosphingobium aureum</name>
    <dbReference type="NCBI Taxonomy" id="2792964"/>
    <lineage>
        <taxon>Bacteria</taxon>
        <taxon>Pseudomonadati</taxon>
        <taxon>Pseudomonadota</taxon>
        <taxon>Alphaproteobacteria</taxon>
        <taxon>Sphingomonadales</taxon>
        <taxon>Sphingomonadaceae</taxon>
        <taxon>Novosphingobium</taxon>
    </lineage>
</organism>
<sequence length="406" mass="43256">MTDTAQSEIPSHLRAAWMERADIRELVTVLGADKVRFVGGAVRDALLGSAVKDIDMATVLHPEAVMDLLAGADIRRVPTGIAHGTVTAVLEGGPVEITTLRHDVSTDGRRATVAFAQDWREDAARRDFTINALYADPASGEIFDWFGGLEDLAARRVRFIGDARQRIREDHLRILRYFRFQARFGTRPADEEAESACSELAATLKGLSRERVGAEMMNLLGLPDPSPTVARMAELGVLAVILPEADPKALAALVVAETAGTIAPDPLRRLAALLPADVTLAEQVAARFRLSGAQKKRLALAAARGAANEGAAIDTPAGARALAYRLGCDAALDRLLITGADSAPLAHWSIPVFPLKGGQIVARGVGKGPEVARILRAVEDRWIAEGFPGTARVEALLDEIVAGTPS</sequence>
<evidence type="ECO:0000313" key="11">
    <source>
        <dbReference type="EMBL" id="MBH0113577.1"/>
    </source>
</evidence>
<dbReference type="InterPro" id="IPR050264">
    <property type="entry name" value="Bact_CCA-adding_enz_type3_sf"/>
</dbReference>
<dbReference type="SUPFAM" id="SSF81891">
    <property type="entry name" value="Poly A polymerase C-terminal region-like"/>
    <property type="match status" value="1"/>
</dbReference>
<feature type="domain" description="tRNA nucleotidyltransferase/poly(A) polymerase RNA and SrmB- binding" evidence="10">
    <location>
        <begin position="190"/>
        <end position="246"/>
    </location>
</feature>
<dbReference type="GO" id="GO:0008033">
    <property type="term" value="P:tRNA processing"/>
    <property type="evidence" value="ECO:0007669"/>
    <property type="project" value="UniProtKB-KW"/>
</dbReference>
<name>A0A931HCK8_9SPHN</name>
<dbReference type="Pfam" id="PF12627">
    <property type="entry name" value="PolyA_pol_RNAbd"/>
    <property type="match status" value="1"/>
</dbReference>
<dbReference type="AlphaFoldDB" id="A0A931HCK8"/>
<dbReference type="Pfam" id="PF01743">
    <property type="entry name" value="PolyA_pol"/>
    <property type="match status" value="1"/>
</dbReference>
<evidence type="ECO:0000259" key="10">
    <source>
        <dbReference type="Pfam" id="PF12627"/>
    </source>
</evidence>
<keyword evidence="12" id="KW-1185">Reference proteome</keyword>
<evidence type="ECO:0000259" key="9">
    <source>
        <dbReference type="Pfam" id="PF01743"/>
    </source>
</evidence>